<keyword evidence="3" id="KW-1185">Reference proteome</keyword>
<dbReference type="Proteomes" id="UP000184501">
    <property type="component" value="Unassembled WGS sequence"/>
</dbReference>
<evidence type="ECO:0000256" key="1">
    <source>
        <dbReference type="SAM" id="MobiDB-lite"/>
    </source>
</evidence>
<evidence type="ECO:0000313" key="2">
    <source>
        <dbReference type="EMBL" id="SHF65851.1"/>
    </source>
</evidence>
<evidence type="ECO:0000313" key="3">
    <source>
        <dbReference type="Proteomes" id="UP000184501"/>
    </source>
</evidence>
<gene>
    <name evidence="2" type="ORF">SAMN05444320_104438</name>
</gene>
<sequence>MLTDDGRKATPSRPGPFARSGDADVDEAVRAAWLKFNQAPESSCDHPQRLLQWLAQTAQDHQDRPAVSADGQVLT</sequence>
<protein>
    <submittedName>
        <fullName evidence="2">Uncharacterized protein</fullName>
    </submittedName>
</protein>
<dbReference type="AlphaFoldDB" id="A0A1M5DG42"/>
<name>A0A1M5DG42_STRHI</name>
<feature type="region of interest" description="Disordered" evidence="1">
    <location>
        <begin position="1"/>
        <end position="23"/>
    </location>
</feature>
<accession>A0A1M5DG42</accession>
<dbReference type="RefSeq" id="WP_143174171.1">
    <property type="nucleotide sequence ID" value="NZ_FQVN01000004.1"/>
</dbReference>
<proteinExistence type="predicted"/>
<reference evidence="2 3" key="1">
    <citation type="submission" date="2016-11" db="EMBL/GenBank/DDBJ databases">
        <authorList>
            <person name="Jaros S."/>
            <person name="Januszkiewicz K."/>
            <person name="Wedrychowicz H."/>
        </authorList>
    </citation>
    <scope>NUCLEOTIDE SEQUENCE [LARGE SCALE GENOMIC DNA]</scope>
    <source>
        <strain evidence="2 3">DSM 44523</strain>
    </source>
</reference>
<dbReference type="EMBL" id="FQVN01000004">
    <property type="protein sequence ID" value="SHF65851.1"/>
    <property type="molecule type" value="Genomic_DNA"/>
</dbReference>
<organism evidence="2 3">
    <name type="scientific">Streptoalloteichus hindustanus</name>
    <dbReference type="NCBI Taxonomy" id="2017"/>
    <lineage>
        <taxon>Bacteria</taxon>
        <taxon>Bacillati</taxon>
        <taxon>Actinomycetota</taxon>
        <taxon>Actinomycetes</taxon>
        <taxon>Pseudonocardiales</taxon>
        <taxon>Pseudonocardiaceae</taxon>
        <taxon>Streptoalloteichus</taxon>
    </lineage>
</organism>